<dbReference type="CDD" id="cd03089">
    <property type="entry name" value="PMM_PGM"/>
    <property type="match status" value="1"/>
</dbReference>
<dbReference type="InterPro" id="IPR005845">
    <property type="entry name" value="A-D-PHexomutase_a/b/a-II"/>
</dbReference>
<comment type="caution">
    <text evidence="7">The sequence shown here is derived from an EMBL/GenBank/DDBJ whole genome shotgun (WGS) entry which is preliminary data.</text>
</comment>
<evidence type="ECO:0000313" key="7">
    <source>
        <dbReference type="EMBL" id="HIU36599.1"/>
    </source>
</evidence>
<dbReference type="EMBL" id="DVMW01000047">
    <property type="protein sequence ID" value="HIU36599.1"/>
    <property type="molecule type" value="Genomic_DNA"/>
</dbReference>
<dbReference type="Pfam" id="PF02880">
    <property type="entry name" value="PGM_PMM_III"/>
    <property type="match status" value="1"/>
</dbReference>
<dbReference type="InterPro" id="IPR050060">
    <property type="entry name" value="Phosphoglucosamine_mutase"/>
</dbReference>
<feature type="domain" description="Alpha-D-phosphohexomutase alpha/beta/alpha" evidence="6">
    <location>
        <begin position="279"/>
        <end position="386"/>
    </location>
</feature>
<feature type="domain" description="Alpha-D-phosphohexomutase alpha/beta/alpha" evidence="4">
    <location>
        <begin position="11"/>
        <end position="131"/>
    </location>
</feature>
<dbReference type="SUPFAM" id="SSF53738">
    <property type="entry name" value="Phosphoglucomutase, first 3 domains"/>
    <property type="match status" value="3"/>
</dbReference>
<gene>
    <name evidence="7" type="ORF">IAC53_08355</name>
</gene>
<reference evidence="7" key="2">
    <citation type="journal article" date="2021" name="PeerJ">
        <title>Extensive microbial diversity within the chicken gut microbiome revealed by metagenomics and culture.</title>
        <authorList>
            <person name="Gilroy R."/>
            <person name="Ravi A."/>
            <person name="Getino M."/>
            <person name="Pursley I."/>
            <person name="Horton D.L."/>
            <person name="Alikhan N.F."/>
            <person name="Baker D."/>
            <person name="Gharbi K."/>
            <person name="Hall N."/>
            <person name="Watson M."/>
            <person name="Adriaenssens E.M."/>
            <person name="Foster-Nyarko E."/>
            <person name="Jarju S."/>
            <person name="Secka A."/>
            <person name="Antonio M."/>
            <person name="Oren A."/>
            <person name="Chaudhuri R.R."/>
            <person name="La Ragione R."/>
            <person name="Hildebrand F."/>
            <person name="Pallen M.J."/>
        </authorList>
    </citation>
    <scope>NUCLEOTIDE SEQUENCE</scope>
    <source>
        <strain evidence="7">ChiGjej1B1-19959</strain>
    </source>
</reference>
<comment type="cofactor">
    <cofactor evidence="1">
        <name>Mg(2+)</name>
        <dbReference type="ChEBI" id="CHEBI:18420"/>
    </cofactor>
</comment>
<dbReference type="GO" id="GO:0005975">
    <property type="term" value="P:carbohydrate metabolic process"/>
    <property type="evidence" value="ECO:0007669"/>
    <property type="project" value="InterPro"/>
</dbReference>
<evidence type="ECO:0000259" key="4">
    <source>
        <dbReference type="Pfam" id="PF02878"/>
    </source>
</evidence>
<accession>A0A9D1IIT4</accession>
<dbReference type="Gene3D" id="3.40.120.10">
    <property type="entry name" value="Alpha-D-Glucose-1,6-Bisphosphate, subunit A, domain 3"/>
    <property type="match status" value="3"/>
</dbReference>
<evidence type="ECO:0000256" key="2">
    <source>
        <dbReference type="ARBA" id="ARBA00010231"/>
    </source>
</evidence>
<dbReference type="PRINTS" id="PR00509">
    <property type="entry name" value="PGMPMM"/>
</dbReference>
<feature type="domain" description="Alpha-D-phosphohexomutase alpha/beta/alpha" evidence="5">
    <location>
        <begin position="188"/>
        <end position="273"/>
    </location>
</feature>
<dbReference type="FunFam" id="3.40.120.10:FF:000010">
    <property type="entry name" value="phosphomannomutase/phosphoglucomutase isoform X1"/>
    <property type="match status" value="1"/>
</dbReference>
<proteinExistence type="inferred from homology"/>
<sequence>MDLQHLKSGTDVRGTAVNEAAPEQIDLTDEAVRRIVAAFARFLTRRCGKAASALTVSVGHDSRVSAGRICAAVVAALTGAGARVLDCGLCSTPAMFMTTQTEGCDGAVQVTASHHPWDRNGLKFFTRQGGISGGELLEILRAAETAAPVPAPQRGAAEPLDYMPKYAAHLRALICAGVQSEDCDHPLSGLHIVVDAGNGVGGFYASQVLAPLGADTSGSCYLDPDGRFPNHIPNPENAAAMDSVRRATLEAGADLGVIFDTDVDRGAVVTADGEEVNRNRLVALAACIALRGAPGGTVVTDSVTSGGLTEFIEKRLGGKHLRFKRGYKNVIDEAARRTALGENVPLAIETSGHAAFRENYFLDDGAYLVTRIIVELCRQKRAGGDLAGLIAALREPAEEAEVRLPIAAADFKACGEAALAHVEAAANAAGLSVADDSYEGVKVLFPKEDGFFILRLSVHDPLLPVNFEAGVPGGVGRIARRLLSLLQDVDGVDLLVLQQFCAENGKGY</sequence>
<evidence type="ECO:0000259" key="5">
    <source>
        <dbReference type="Pfam" id="PF02879"/>
    </source>
</evidence>
<dbReference type="InterPro" id="IPR005841">
    <property type="entry name" value="Alpha-D-phosphohexomutase_SF"/>
</dbReference>
<dbReference type="Proteomes" id="UP000824071">
    <property type="component" value="Unassembled WGS sequence"/>
</dbReference>
<comment type="similarity">
    <text evidence="2">Belongs to the phosphohexose mutase family.</text>
</comment>
<reference evidence="7" key="1">
    <citation type="submission" date="2020-10" db="EMBL/GenBank/DDBJ databases">
        <authorList>
            <person name="Gilroy R."/>
        </authorList>
    </citation>
    <scope>NUCLEOTIDE SEQUENCE</scope>
    <source>
        <strain evidence="7">ChiGjej1B1-19959</strain>
    </source>
</reference>
<dbReference type="PANTHER" id="PTHR42946">
    <property type="entry name" value="PHOSPHOHEXOSE MUTASE"/>
    <property type="match status" value="1"/>
</dbReference>
<evidence type="ECO:0000256" key="1">
    <source>
        <dbReference type="ARBA" id="ARBA00001946"/>
    </source>
</evidence>
<dbReference type="GO" id="GO:0004615">
    <property type="term" value="F:phosphomannomutase activity"/>
    <property type="evidence" value="ECO:0007669"/>
    <property type="project" value="TreeGrafter"/>
</dbReference>
<name>A0A9D1IIT4_9FIRM</name>
<dbReference type="PANTHER" id="PTHR42946:SF1">
    <property type="entry name" value="PHOSPHOGLUCOMUTASE (ALPHA-D-GLUCOSE-1,6-BISPHOSPHATE-DEPENDENT)"/>
    <property type="match status" value="1"/>
</dbReference>
<dbReference type="InterPro" id="IPR005846">
    <property type="entry name" value="A-D-PHexomutase_a/b/a-III"/>
</dbReference>
<keyword evidence="3" id="KW-0597">Phosphoprotein</keyword>
<evidence type="ECO:0000256" key="3">
    <source>
        <dbReference type="ARBA" id="ARBA00022553"/>
    </source>
</evidence>
<evidence type="ECO:0000259" key="6">
    <source>
        <dbReference type="Pfam" id="PF02880"/>
    </source>
</evidence>
<dbReference type="InterPro" id="IPR016055">
    <property type="entry name" value="A-D-PHexomutase_a/b/a-I/II/III"/>
</dbReference>
<organism evidence="7 8">
    <name type="scientific">Candidatus Fimenecus excrementigallinarum</name>
    <dbReference type="NCBI Taxonomy" id="2840816"/>
    <lineage>
        <taxon>Bacteria</taxon>
        <taxon>Bacillati</taxon>
        <taxon>Bacillota</taxon>
        <taxon>Clostridia</taxon>
        <taxon>Candidatus Fimenecus</taxon>
    </lineage>
</organism>
<dbReference type="Pfam" id="PF02879">
    <property type="entry name" value="PGM_PMM_II"/>
    <property type="match status" value="1"/>
</dbReference>
<dbReference type="AlphaFoldDB" id="A0A9D1IIT4"/>
<dbReference type="Pfam" id="PF02878">
    <property type="entry name" value="PGM_PMM_I"/>
    <property type="match status" value="1"/>
</dbReference>
<dbReference type="InterPro" id="IPR005844">
    <property type="entry name" value="A-D-PHexomutase_a/b/a-I"/>
</dbReference>
<protein>
    <submittedName>
        <fullName evidence="7">Phosphomannomutase/phosphoglucomutase</fullName>
    </submittedName>
</protein>
<evidence type="ECO:0000313" key="8">
    <source>
        <dbReference type="Proteomes" id="UP000824071"/>
    </source>
</evidence>